<organism evidence="4 5">
    <name type="scientific">Poritiphilus flavus</name>
    <dbReference type="NCBI Taxonomy" id="2697053"/>
    <lineage>
        <taxon>Bacteria</taxon>
        <taxon>Pseudomonadati</taxon>
        <taxon>Bacteroidota</taxon>
        <taxon>Flavobacteriia</taxon>
        <taxon>Flavobacteriales</taxon>
        <taxon>Flavobacteriaceae</taxon>
        <taxon>Poritiphilus</taxon>
    </lineage>
</organism>
<evidence type="ECO:0000313" key="4">
    <source>
        <dbReference type="EMBL" id="NAS11292.1"/>
    </source>
</evidence>
<accession>A0A6L9E9Q3</accession>
<dbReference type="Gene3D" id="3.20.20.140">
    <property type="entry name" value="Metal-dependent hydrolases"/>
    <property type="match status" value="2"/>
</dbReference>
<dbReference type="InterPro" id="IPR013108">
    <property type="entry name" value="Amidohydro_3"/>
</dbReference>
<sequence>MKRSVSFLSLLLLFCLGCDSVTTYDVLIKNGNIADGSGGKSYVGDLAIRGDSIVALGNLNEAKGAIEIDASGLTVAPGFINMLSWANVSLIEDGRSQGDIRQGVTLEIMGEGRSMGPLNDEMKKGMKDGQQHITYDINWTTLGEYLDFLEQKGVSTNIASFVGNGTLREYVMGYEKRPPTEEELQKMKSLTRQAMEEGAVGLSTSLIYVPSGHAETAEIIELAKVVAEYDGMYISHIRDEEGGLLDAVSELISIADEAKIRSEIYHFKASGTENWELLDQAIELVEKARKSGLPITTDMYMYNASSTGLNVLLPGWAKEGGHSKTIELIKQPQRRKQMIAEMDFHVPPEKILFVGFKNKDMRKHIGKTLADVAKERGKAADETVVDLILEDDSRIQVVYFSMSEENVKKKLALPYMAICSDAGSYSNEGVFLEQSTHPRAYGSFARLLGHFVRDEKVISLEEAIYKLTTLPATNLKIERRGALREGYYADVVIFDPAKIQDKATFKEPHQYAVGMRHVFVNGKQVIKEGEHTGAFPGRVVRGPGYKLAAGGGQSSFAKATEDESSGQSSFAKATEDESSGQSTLAEASADK</sequence>
<feature type="chain" id="PRO_5026692394" evidence="2">
    <location>
        <begin position="24"/>
        <end position="591"/>
    </location>
</feature>
<dbReference type="InterPro" id="IPR050378">
    <property type="entry name" value="Metallo-dep_Hydrolases_sf"/>
</dbReference>
<feature type="domain" description="Amidohydrolase 3" evidence="3">
    <location>
        <begin position="440"/>
        <end position="526"/>
    </location>
</feature>
<dbReference type="EMBL" id="WXYO01000002">
    <property type="protein sequence ID" value="NAS11292.1"/>
    <property type="molecule type" value="Genomic_DNA"/>
</dbReference>
<dbReference type="RefSeq" id="WP_161434331.1">
    <property type="nucleotide sequence ID" value="NZ_WXYO01000002.1"/>
</dbReference>
<proteinExistence type="predicted"/>
<evidence type="ECO:0000313" key="5">
    <source>
        <dbReference type="Proteomes" id="UP000475249"/>
    </source>
</evidence>
<dbReference type="InterPro" id="IPR032466">
    <property type="entry name" value="Metal_Hydrolase"/>
</dbReference>
<feature type="signal peptide" evidence="2">
    <location>
        <begin position="1"/>
        <end position="23"/>
    </location>
</feature>
<dbReference type="CDD" id="cd01297">
    <property type="entry name" value="D-aminoacylase"/>
    <property type="match status" value="1"/>
</dbReference>
<dbReference type="Gene3D" id="2.30.40.10">
    <property type="entry name" value="Urease, subunit C, domain 1"/>
    <property type="match status" value="1"/>
</dbReference>
<reference evidence="4 5" key="1">
    <citation type="submission" date="2020-01" db="EMBL/GenBank/DDBJ databases">
        <title>Bacteria diversity of Porities sp.</title>
        <authorList>
            <person name="Wang G."/>
        </authorList>
    </citation>
    <scope>NUCLEOTIDE SEQUENCE [LARGE SCALE GENOMIC DNA]</scope>
    <source>
        <strain evidence="4 5">R33</strain>
    </source>
</reference>
<gene>
    <name evidence="4" type="ORF">GTQ38_04720</name>
</gene>
<dbReference type="PANTHER" id="PTHR11647:SF1">
    <property type="entry name" value="COLLAPSIN RESPONSE MEDIATOR PROTEIN"/>
    <property type="match status" value="1"/>
</dbReference>
<name>A0A6L9E9Q3_9FLAO</name>
<evidence type="ECO:0000256" key="1">
    <source>
        <dbReference type="SAM" id="MobiDB-lite"/>
    </source>
</evidence>
<dbReference type="AlphaFoldDB" id="A0A6L9E9Q3"/>
<dbReference type="InterPro" id="IPR011059">
    <property type="entry name" value="Metal-dep_hydrolase_composite"/>
</dbReference>
<keyword evidence="2" id="KW-0732">Signal</keyword>
<dbReference type="SUPFAM" id="SSF51556">
    <property type="entry name" value="Metallo-dependent hydrolases"/>
    <property type="match status" value="1"/>
</dbReference>
<feature type="region of interest" description="Disordered" evidence="1">
    <location>
        <begin position="549"/>
        <end position="591"/>
    </location>
</feature>
<dbReference type="Pfam" id="PF07969">
    <property type="entry name" value="Amidohydro_3"/>
    <property type="match status" value="1"/>
</dbReference>
<protein>
    <submittedName>
        <fullName evidence="4">Amidohydrolase family protein</fullName>
    </submittedName>
</protein>
<dbReference type="Proteomes" id="UP000475249">
    <property type="component" value="Unassembled WGS sequence"/>
</dbReference>
<dbReference type="PANTHER" id="PTHR11647">
    <property type="entry name" value="HYDRANTOINASE/DIHYDROPYRIMIDINASE FAMILY MEMBER"/>
    <property type="match status" value="1"/>
</dbReference>
<keyword evidence="5" id="KW-1185">Reference proteome</keyword>
<dbReference type="GO" id="GO:0005829">
    <property type="term" value="C:cytosol"/>
    <property type="evidence" value="ECO:0007669"/>
    <property type="project" value="TreeGrafter"/>
</dbReference>
<dbReference type="SUPFAM" id="SSF51338">
    <property type="entry name" value="Composite domain of metallo-dependent hydrolases"/>
    <property type="match status" value="1"/>
</dbReference>
<keyword evidence="4" id="KW-0378">Hydrolase</keyword>
<evidence type="ECO:0000259" key="3">
    <source>
        <dbReference type="Pfam" id="PF07969"/>
    </source>
</evidence>
<evidence type="ECO:0000256" key="2">
    <source>
        <dbReference type="SAM" id="SignalP"/>
    </source>
</evidence>
<comment type="caution">
    <text evidence="4">The sequence shown here is derived from an EMBL/GenBank/DDBJ whole genome shotgun (WGS) entry which is preliminary data.</text>
</comment>
<dbReference type="GO" id="GO:0016812">
    <property type="term" value="F:hydrolase activity, acting on carbon-nitrogen (but not peptide) bonds, in cyclic amides"/>
    <property type="evidence" value="ECO:0007669"/>
    <property type="project" value="TreeGrafter"/>
</dbReference>